<evidence type="ECO:0000313" key="2">
    <source>
        <dbReference type="Proteomes" id="UP000318313"/>
    </source>
</evidence>
<dbReference type="Proteomes" id="UP000318313">
    <property type="component" value="Chromosome"/>
</dbReference>
<dbReference type="EMBL" id="CP037452">
    <property type="protein sequence ID" value="QDV48437.1"/>
    <property type="molecule type" value="Genomic_DNA"/>
</dbReference>
<protein>
    <submittedName>
        <fullName evidence="1">Uncharacterized protein</fullName>
    </submittedName>
</protein>
<dbReference type="AlphaFoldDB" id="A0A518I5S0"/>
<dbReference type="KEGG" id="gfm:Enr17x_04490"/>
<accession>A0A518I5S0</accession>
<proteinExistence type="predicted"/>
<name>A0A518I5S0_9PLAN</name>
<gene>
    <name evidence="1" type="ORF">Enr17x_04490</name>
</gene>
<keyword evidence="2" id="KW-1185">Reference proteome</keyword>
<organism evidence="1 2">
    <name type="scientific">Gimesia fumaroli</name>
    <dbReference type="NCBI Taxonomy" id="2527976"/>
    <lineage>
        <taxon>Bacteria</taxon>
        <taxon>Pseudomonadati</taxon>
        <taxon>Planctomycetota</taxon>
        <taxon>Planctomycetia</taxon>
        <taxon>Planctomycetales</taxon>
        <taxon>Planctomycetaceae</taxon>
        <taxon>Gimesia</taxon>
    </lineage>
</organism>
<sequence length="111" mass="11504">MPNSNPFCETKSQCSDSEAASLVAQYPQLCVSGDFADDQGPVAGPVTFEGSGSAWFAPLGGVTYHLLCKDSVWHMNWGGWPGVSGDEDATGGSIPYVSFSSFSTAPGACQS</sequence>
<reference evidence="1 2" key="1">
    <citation type="submission" date="2019-03" db="EMBL/GenBank/DDBJ databases">
        <title>Deep-cultivation of Planctomycetes and their phenomic and genomic characterization uncovers novel biology.</title>
        <authorList>
            <person name="Wiegand S."/>
            <person name="Jogler M."/>
            <person name="Boedeker C."/>
            <person name="Pinto D."/>
            <person name="Vollmers J."/>
            <person name="Rivas-Marin E."/>
            <person name="Kohn T."/>
            <person name="Peeters S.H."/>
            <person name="Heuer A."/>
            <person name="Rast P."/>
            <person name="Oberbeckmann S."/>
            <person name="Bunk B."/>
            <person name="Jeske O."/>
            <person name="Meyerdierks A."/>
            <person name="Storesund J.E."/>
            <person name="Kallscheuer N."/>
            <person name="Luecker S."/>
            <person name="Lage O.M."/>
            <person name="Pohl T."/>
            <person name="Merkel B.J."/>
            <person name="Hornburger P."/>
            <person name="Mueller R.-W."/>
            <person name="Bruemmer F."/>
            <person name="Labrenz M."/>
            <person name="Spormann A.M."/>
            <person name="Op den Camp H."/>
            <person name="Overmann J."/>
            <person name="Amann R."/>
            <person name="Jetten M.S.M."/>
            <person name="Mascher T."/>
            <person name="Medema M.H."/>
            <person name="Devos D.P."/>
            <person name="Kaster A.-K."/>
            <person name="Ovreas L."/>
            <person name="Rohde M."/>
            <person name="Galperin M.Y."/>
            <person name="Jogler C."/>
        </authorList>
    </citation>
    <scope>NUCLEOTIDE SEQUENCE [LARGE SCALE GENOMIC DNA]</scope>
    <source>
        <strain evidence="1 2">Enr17</strain>
    </source>
</reference>
<evidence type="ECO:0000313" key="1">
    <source>
        <dbReference type="EMBL" id="QDV48437.1"/>
    </source>
</evidence>